<dbReference type="EMBL" id="JABSTU010000006">
    <property type="protein sequence ID" value="KAH8027997.1"/>
    <property type="molecule type" value="Genomic_DNA"/>
</dbReference>
<comment type="caution">
    <text evidence="1">The sequence shown here is derived from an EMBL/GenBank/DDBJ whole genome shotgun (WGS) entry which is preliminary data.</text>
</comment>
<evidence type="ECO:0000313" key="2">
    <source>
        <dbReference type="Proteomes" id="UP000821866"/>
    </source>
</evidence>
<dbReference type="Proteomes" id="UP000821866">
    <property type="component" value="Chromosome 4"/>
</dbReference>
<sequence>MNNGNLALEKVVLFTANECSVQAKVSVQATVVKNVQVSSTAMAQELLAEADSLIRCKGFGEKGEFAANPKRQEKTCGGKTFSMSCPGVAQELGKACPQCRYLKKLLLNQASYKRRKVHACTRPLSYKLKIRSMQLKRTKSKILRVKLNIEKLKRKNASKDSSVFVDAIKSLPSKQQQQRSPENGWSGGNKELAAQCLLAMEE</sequence>
<keyword evidence="2" id="KW-1185">Reference proteome</keyword>
<reference evidence="1" key="2">
    <citation type="submission" date="2021-09" db="EMBL/GenBank/DDBJ databases">
        <authorList>
            <person name="Jia N."/>
            <person name="Wang J."/>
            <person name="Shi W."/>
            <person name="Du L."/>
            <person name="Sun Y."/>
            <person name="Zhan W."/>
            <person name="Jiang J."/>
            <person name="Wang Q."/>
            <person name="Zhang B."/>
            <person name="Ji P."/>
            <person name="Sakyi L.B."/>
            <person name="Cui X."/>
            <person name="Yuan T."/>
            <person name="Jiang B."/>
            <person name="Yang W."/>
            <person name="Lam T.T.-Y."/>
            <person name="Chang Q."/>
            <person name="Ding S."/>
            <person name="Wang X."/>
            <person name="Zhu J."/>
            <person name="Ruan X."/>
            <person name="Zhao L."/>
            <person name="Wei J."/>
            <person name="Que T."/>
            <person name="Du C."/>
            <person name="Cheng J."/>
            <person name="Dai P."/>
            <person name="Han X."/>
            <person name="Huang E."/>
            <person name="Gao Y."/>
            <person name="Liu J."/>
            <person name="Shao H."/>
            <person name="Ye R."/>
            <person name="Li L."/>
            <person name="Wei W."/>
            <person name="Wang X."/>
            <person name="Wang C."/>
            <person name="Huo Q."/>
            <person name="Li W."/>
            <person name="Guo W."/>
            <person name="Chen H."/>
            <person name="Chen S."/>
            <person name="Zhou L."/>
            <person name="Zhou L."/>
            <person name="Ni X."/>
            <person name="Tian J."/>
            <person name="Zhou Y."/>
            <person name="Sheng Y."/>
            <person name="Liu T."/>
            <person name="Pan Y."/>
            <person name="Xia L."/>
            <person name="Li J."/>
            <person name="Zhao F."/>
            <person name="Cao W."/>
        </authorList>
    </citation>
    <scope>NUCLEOTIDE SEQUENCE</scope>
    <source>
        <strain evidence="1">Rmic-2018</strain>
        <tissue evidence="1">Larvae</tissue>
    </source>
</reference>
<reference evidence="1" key="1">
    <citation type="journal article" date="2020" name="Cell">
        <title>Large-Scale Comparative Analyses of Tick Genomes Elucidate Their Genetic Diversity and Vector Capacities.</title>
        <authorList>
            <consortium name="Tick Genome and Microbiome Consortium (TIGMIC)"/>
            <person name="Jia N."/>
            <person name="Wang J."/>
            <person name="Shi W."/>
            <person name="Du L."/>
            <person name="Sun Y."/>
            <person name="Zhan W."/>
            <person name="Jiang J.F."/>
            <person name="Wang Q."/>
            <person name="Zhang B."/>
            <person name="Ji P."/>
            <person name="Bell-Sakyi L."/>
            <person name="Cui X.M."/>
            <person name="Yuan T.T."/>
            <person name="Jiang B.G."/>
            <person name="Yang W.F."/>
            <person name="Lam T.T."/>
            <person name="Chang Q.C."/>
            <person name="Ding S.J."/>
            <person name="Wang X.J."/>
            <person name="Zhu J.G."/>
            <person name="Ruan X.D."/>
            <person name="Zhao L."/>
            <person name="Wei J.T."/>
            <person name="Ye R.Z."/>
            <person name="Que T.C."/>
            <person name="Du C.H."/>
            <person name="Zhou Y.H."/>
            <person name="Cheng J.X."/>
            <person name="Dai P.F."/>
            <person name="Guo W.B."/>
            <person name="Han X.H."/>
            <person name="Huang E.J."/>
            <person name="Li L.F."/>
            <person name="Wei W."/>
            <person name="Gao Y.C."/>
            <person name="Liu J.Z."/>
            <person name="Shao H.Z."/>
            <person name="Wang X."/>
            <person name="Wang C.C."/>
            <person name="Yang T.C."/>
            <person name="Huo Q.B."/>
            <person name="Li W."/>
            <person name="Chen H.Y."/>
            <person name="Chen S.E."/>
            <person name="Zhou L.G."/>
            <person name="Ni X.B."/>
            <person name="Tian J.H."/>
            <person name="Sheng Y."/>
            <person name="Liu T."/>
            <person name="Pan Y.S."/>
            <person name="Xia L.Y."/>
            <person name="Li J."/>
            <person name="Zhao F."/>
            <person name="Cao W.C."/>
        </authorList>
    </citation>
    <scope>NUCLEOTIDE SEQUENCE</scope>
    <source>
        <strain evidence="1">Rmic-2018</strain>
    </source>
</reference>
<organism evidence="1 2">
    <name type="scientific">Rhipicephalus microplus</name>
    <name type="common">Cattle tick</name>
    <name type="synonym">Boophilus microplus</name>
    <dbReference type="NCBI Taxonomy" id="6941"/>
    <lineage>
        <taxon>Eukaryota</taxon>
        <taxon>Metazoa</taxon>
        <taxon>Ecdysozoa</taxon>
        <taxon>Arthropoda</taxon>
        <taxon>Chelicerata</taxon>
        <taxon>Arachnida</taxon>
        <taxon>Acari</taxon>
        <taxon>Parasitiformes</taxon>
        <taxon>Ixodida</taxon>
        <taxon>Ixodoidea</taxon>
        <taxon>Ixodidae</taxon>
        <taxon>Rhipicephalinae</taxon>
        <taxon>Rhipicephalus</taxon>
        <taxon>Boophilus</taxon>
    </lineage>
</organism>
<protein>
    <submittedName>
        <fullName evidence="1">Uncharacterized protein</fullName>
    </submittedName>
</protein>
<evidence type="ECO:0000313" key="1">
    <source>
        <dbReference type="EMBL" id="KAH8027997.1"/>
    </source>
</evidence>
<proteinExistence type="predicted"/>
<gene>
    <name evidence="1" type="ORF">HPB51_012286</name>
</gene>
<accession>A0A9J6E1E6</accession>
<dbReference type="AlphaFoldDB" id="A0A9J6E1E6"/>
<name>A0A9J6E1E6_RHIMP</name>